<sequence>MSTVTESNLCSMCKHLRKNFCIGCQKYFCPNHFKEHEQQLSITFDNEIIRSHDEILDGIQKLEQSNSLSSDLFNKIEQWKRTTINKVEKAAEQVQHQLIEIINRQRATIAEELEPITKEIRYRREEENFLETDIDLLKQKINEIQQKLERFLRNDTNNAVIFNSETIDWNQLIYIREEQENFPPLNSIHLLANTKWKQNGVVVAGGNSFGANINQLCNPWGFRIDDAQTVYIADCGNHRIVEWKCNAMTGQIVAGGNGDGQGTNQFYWPTDLIIHKETDSLIICDYGNKRVVRWPRQSSTSGEVIISNIACYGLTIDNDGFLYLVDSDKHEVKRYRIGENDGKIVAGGNGRGNRLDQLHYPRYIFVDRDQTVYVSDECNHRIMKWKKGAKEGIVVAGGLGEGNSLTQLSNPCGIIVDQSDNVYVVDAGNHRIMRWCRGETQGNIIAGGNGKGKQPNQFSRPTYLSFDREGNLYVSESENHRVQKFNIDQS</sequence>
<evidence type="ECO:0000313" key="6">
    <source>
        <dbReference type="EMBL" id="CAF4111814.1"/>
    </source>
</evidence>
<dbReference type="GO" id="GO:0000209">
    <property type="term" value="P:protein polyubiquitination"/>
    <property type="evidence" value="ECO:0007669"/>
    <property type="project" value="TreeGrafter"/>
</dbReference>
<feature type="repeat" description="NHL" evidence="2">
    <location>
        <begin position="451"/>
        <end position="488"/>
    </location>
</feature>
<dbReference type="PROSITE" id="PS51125">
    <property type="entry name" value="NHL"/>
    <property type="match status" value="1"/>
</dbReference>
<dbReference type="Gene3D" id="2.120.10.30">
    <property type="entry name" value="TolB, C-terminal domain"/>
    <property type="match status" value="2"/>
</dbReference>
<gene>
    <name evidence="6" type="ORF">HFQ381_LOCUS1708</name>
    <name evidence="5" type="ORF">LUA448_LOCUS18750</name>
    <name evidence="4" type="ORF">TIS948_LOCUS22095</name>
</gene>
<evidence type="ECO:0000313" key="5">
    <source>
        <dbReference type="EMBL" id="CAF3413656.1"/>
    </source>
</evidence>
<organism evidence="4 7">
    <name type="scientific">Rotaria socialis</name>
    <dbReference type="NCBI Taxonomy" id="392032"/>
    <lineage>
        <taxon>Eukaryota</taxon>
        <taxon>Metazoa</taxon>
        <taxon>Spiralia</taxon>
        <taxon>Gnathifera</taxon>
        <taxon>Rotifera</taxon>
        <taxon>Eurotatoria</taxon>
        <taxon>Bdelloidea</taxon>
        <taxon>Philodinida</taxon>
        <taxon>Philodinidae</taxon>
        <taxon>Rotaria</taxon>
    </lineage>
</organism>
<dbReference type="EMBL" id="CAJNXB010003774">
    <property type="protein sequence ID" value="CAF3338050.1"/>
    <property type="molecule type" value="Genomic_DNA"/>
</dbReference>
<dbReference type="GO" id="GO:0061630">
    <property type="term" value="F:ubiquitin protein ligase activity"/>
    <property type="evidence" value="ECO:0007669"/>
    <property type="project" value="TreeGrafter"/>
</dbReference>
<comment type="caution">
    <text evidence="4">The sequence shown here is derived from an EMBL/GenBank/DDBJ whole genome shotgun (WGS) entry which is preliminary data.</text>
</comment>
<evidence type="ECO:0000256" key="3">
    <source>
        <dbReference type="SAM" id="Coils"/>
    </source>
</evidence>
<keyword evidence="1" id="KW-0677">Repeat</keyword>
<name>A0A817V602_9BILA</name>
<protein>
    <submittedName>
        <fullName evidence="4">Uncharacterized protein</fullName>
    </submittedName>
</protein>
<dbReference type="GO" id="GO:0008270">
    <property type="term" value="F:zinc ion binding"/>
    <property type="evidence" value="ECO:0007669"/>
    <property type="project" value="UniProtKB-KW"/>
</dbReference>
<dbReference type="Pfam" id="PF01436">
    <property type="entry name" value="NHL"/>
    <property type="match status" value="2"/>
</dbReference>
<dbReference type="SUPFAM" id="SSF101898">
    <property type="entry name" value="NHL repeat"/>
    <property type="match status" value="1"/>
</dbReference>
<reference evidence="4" key="1">
    <citation type="submission" date="2021-02" db="EMBL/GenBank/DDBJ databases">
        <authorList>
            <person name="Nowell W R."/>
        </authorList>
    </citation>
    <scope>NUCLEOTIDE SEQUENCE</scope>
</reference>
<dbReference type="Proteomes" id="UP000663833">
    <property type="component" value="Unassembled WGS sequence"/>
</dbReference>
<dbReference type="OrthoDB" id="9991909at2759"/>
<evidence type="ECO:0000313" key="4">
    <source>
        <dbReference type="EMBL" id="CAF3338050.1"/>
    </source>
</evidence>
<dbReference type="PANTHER" id="PTHR24104">
    <property type="entry name" value="E3 UBIQUITIN-PROTEIN LIGASE NHLRC1-RELATED"/>
    <property type="match status" value="1"/>
</dbReference>
<proteinExistence type="predicted"/>
<keyword evidence="3" id="KW-0175">Coiled coil</keyword>
<evidence type="ECO:0000256" key="2">
    <source>
        <dbReference type="PROSITE-ProRule" id="PRU00504"/>
    </source>
</evidence>
<accession>A0A817V602</accession>
<evidence type="ECO:0000256" key="1">
    <source>
        <dbReference type="ARBA" id="ARBA00022737"/>
    </source>
</evidence>
<dbReference type="Proteomes" id="UP000663825">
    <property type="component" value="Unassembled WGS sequence"/>
</dbReference>
<dbReference type="Proteomes" id="UP000663851">
    <property type="component" value="Unassembled WGS sequence"/>
</dbReference>
<feature type="coiled-coil region" evidence="3">
    <location>
        <begin position="84"/>
        <end position="154"/>
    </location>
</feature>
<dbReference type="AlphaFoldDB" id="A0A817V602"/>
<dbReference type="CDD" id="cd05819">
    <property type="entry name" value="NHL"/>
    <property type="match status" value="1"/>
</dbReference>
<dbReference type="InterPro" id="IPR050952">
    <property type="entry name" value="TRIM-NHL_E3_ligases"/>
</dbReference>
<dbReference type="PANTHER" id="PTHR24104:SF25">
    <property type="entry name" value="PROTEIN LIN-41"/>
    <property type="match status" value="1"/>
</dbReference>
<dbReference type="InterPro" id="IPR001258">
    <property type="entry name" value="NHL_repeat"/>
</dbReference>
<dbReference type="GO" id="GO:0043161">
    <property type="term" value="P:proteasome-mediated ubiquitin-dependent protein catabolic process"/>
    <property type="evidence" value="ECO:0007669"/>
    <property type="project" value="TreeGrafter"/>
</dbReference>
<dbReference type="InterPro" id="IPR011042">
    <property type="entry name" value="6-blade_b-propeller_TolB-like"/>
</dbReference>
<dbReference type="EMBL" id="CAJNYD010002364">
    <property type="protein sequence ID" value="CAF3413656.1"/>
    <property type="molecule type" value="Genomic_DNA"/>
</dbReference>
<evidence type="ECO:0000313" key="7">
    <source>
        <dbReference type="Proteomes" id="UP000663825"/>
    </source>
</evidence>
<dbReference type="EMBL" id="CAJOBO010000051">
    <property type="protein sequence ID" value="CAF4111814.1"/>
    <property type="molecule type" value="Genomic_DNA"/>
</dbReference>